<dbReference type="InterPro" id="IPR023393">
    <property type="entry name" value="START-like_dom_sf"/>
</dbReference>
<dbReference type="SUPFAM" id="SSF55961">
    <property type="entry name" value="Bet v1-like"/>
    <property type="match status" value="1"/>
</dbReference>
<sequence length="198" mass="21763">MTTILVVLFVLAVLGAIAGGIALLILRGWAKQVLDGNGFSATPVDATKVERFLAQEATFVVTVAREFTHPPDKVWQTLQLNGTFSWIPLFNGIRYAEDYRTEGALRTFDGLLAAVQEQVITAIPRRQLTLTATKVSVPLALKSLVEDYRLTETPSGTTTLRWTIAVRPRLGAFLPLRWAAPLARPFLAYGIKGLSTRL</sequence>
<dbReference type="EMBL" id="JABELX010000004">
    <property type="protein sequence ID" value="NNH70944.1"/>
    <property type="molecule type" value="Genomic_DNA"/>
</dbReference>
<organism evidence="1 2">
    <name type="scientific">Nocardia uniformis</name>
    <dbReference type="NCBI Taxonomy" id="53432"/>
    <lineage>
        <taxon>Bacteria</taxon>
        <taxon>Bacillati</taxon>
        <taxon>Actinomycetota</taxon>
        <taxon>Actinomycetes</taxon>
        <taxon>Mycobacteriales</taxon>
        <taxon>Nocardiaceae</taxon>
        <taxon>Nocardia</taxon>
    </lineage>
</organism>
<accession>A0A849BXE2</accession>
<name>A0A849BXE2_9NOCA</name>
<evidence type="ECO:0000313" key="2">
    <source>
        <dbReference type="Proteomes" id="UP000586827"/>
    </source>
</evidence>
<dbReference type="Pfam" id="PF10604">
    <property type="entry name" value="Polyketide_cyc2"/>
    <property type="match status" value="1"/>
</dbReference>
<keyword evidence="2" id="KW-1185">Reference proteome</keyword>
<reference evidence="1 2" key="1">
    <citation type="submission" date="2020-05" db="EMBL/GenBank/DDBJ databases">
        <title>MicrobeNet Type strains.</title>
        <authorList>
            <person name="Nicholson A.C."/>
        </authorList>
    </citation>
    <scope>NUCLEOTIDE SEQUENCE [LARGE SCALE GENOMIC DNA]</scope>
    <source>
        <strain evidence="1 2">JCM 3224</strain>
    </source>
</reference>
<dbReference type="Proteomes" id="UP000586827">
    <property type="component" value="Unassembled WGS sequence"/>
</dbReference>
<comment type="caution">
    <text evidence="1">The sequence shown here is derived from an EMBL/GenBank/DDBJ whole genome shotgun (WGS) entry which is preliminary data.</text>
</comment>
<dbReference type="Gene3D" id="3.30.530.20">
    <property type="match status" value="1"/>
</dbReference>
<gene>
    <name evidence="1" type="ORF">HLB23_13915</name>
</gene>
<dbReference type="AlphaFoldDB" id="A0A849BXE2"/>
<proteinExistence type="predicted"/>
<dbReference type="InterPro" id="IPR019587">
    <property type="entry name" value="Polyketide_cyclase/dehydratase"/>
</dbReference>
<evidence type="ECO:0000313" key="1">
    <source>
        <dbReference type="EMBL" id="NNH70944.1"/>
    </source>
</evidence>
<dbReference type="CDD" id="cd07821">
    <property type="entry name" value="PYR_PYL_RCAR_like"/>
    <property type="match status" value="1"/>
</dbReference>
<protein>
    <submittedName>
        <fullName evidence="1">SRPBCC family protein</fullName>
    </submittedName>
</protein>